<comment type="caution">
    <text evidence="1">The sequence shown here is derived from an EMBL/GenBank/DDBJ whole genome shotgun (WGS) entry which is preliminary data.</text>
</comment>
<dbReference type="EMBL" id="PXWF02000245">
    <property type="protein sequence ID" value="PWF46144.1"/>
    <property type="molecule type" value="Genomic_DNA"/>
</dbReference>
<protein>
    <submittedName>
        <fullName evidence="1">Uncharacterized protein</fullName>
    </submittedName>
</protein>
<reference evidence="1 2" key="1">
    <citation type="submission" date="2018-04" db="EMBL/GenBank/DDBJ databases">
        <title>Massilia violaceinigra sp. nov., a novel purple-pigmented bacterium isolated from Tianshan glacier, Xinjiang, China.</title>
        <authorList>
            <person name="Wang H."/>
        </authorList>
    </citation>
    <scope>NUCLEOTIDE SEQUENCE [LARGE SCALE GENOMIC DNA]</scope>
    <source>
        <strain evidence="1 2">B448-2</strain>
    </source>
</reference>
<keyword evidence="2" id="KW-1185">Reference proteome</keyword>
<dbReference type="Proteomes" id="UP000241421">
    <property type="component" value="Unassembled WGS sequence"/>
</dbReference>
<accession>A0A2U2HIL8</accession>
<gene>
    <name evidence="1" type="ORF">C7C56_016655</name>
</gene>
<evidence type="ECO:0000313" key="1">
    <source>
        <dbReference type="EMBL" id="PWF46144.1"/>
    </source>
</evidence>
<name>A0A2U2HIL8_9BURK</name>
<dbReference type="AlphaFoldDB" id="A0A2U2HIL8"/>
<evidence type="ECO:0000313" key="2">
    <source>
        <dbReference type="Proteomes" id="UP000241421"/>
    </source>
</evidence>
<sequence>MQAINCSNKNFIIFGEHATHAIFLFCKFINYIKRFSCTHNIGSIFIFLYKYLNFSLKFNLHEKFHNLPCIKKSKK</sequence>
<proteinExistence type="predicted"/>
<organism evidence="1 2">
    <name type="scientific">Massilia glaciei</name>
    <dbReference type="NCBI Taxonomy" id="1524097"/>
    <lineage>
        <taxon>Bacteria</taxon>
        <taxon>Pseudomonadati</taxon>
        <taxon>Pseudomonadota</taxon>
        <taxon>Betaproteobacteria</taxon>
        <taxon>Burkholderiales</taxon>
        <taxon>Oxalobacteraceae</taxon>
        <taxon>Telluria group</taxon>
        <taxon>Massilia</taxon>
    </lineage>
</organism>